<dbReference type="AlphaFoldDB" id="A0A8J2H8J6"/>
<dbReference type="EMBL" id="CAJNRD030001118">
    <property type="protein sequence ID" value="CAG5084639.1"/>
    <property type="molecule type" value="Genomic_DNA"/>
</dbReference>
<sequence length="179" mass="21063">MTISTKKFAAGTKYDTYAEFHKSFKYHEYSNGFEYNRNTSTRLSSCKVSNINPNLKYYYARFCCRMGPKTWKTRANDLLKNPSLCPAMFTLKCRAKSYLCLSDVNLHHNHRSEYMRKRTDESKKLQQSEEVKKSKRTVVPKKHEIKSTIKKVEQNALTSRTTRNKKADWSCPSCKEHHN</sequence>
<accession>A0A8J2H8J6</accession>
<feature type="compositionally biased region" description="Basic and acidic residues" evidence="1">
    <location>
        <begin position="141"/>
        <end position="153"/>
    </location>
</feature>
<dbReference type="Proteomes" id="UP000786811">
    <property type="component" value="Unassembled WGS sequence"/>
</dbReference>
<evidence type="ECO:0000313" key="3">
    <source>
        <dbReference type="EMBL" id="CAG5084639.1"/>
    </source>
</evidence>
<feature type="domain" description="ZSWIM3 N-terminal" evidence="2">
    <location>
        <begin position="10"/>
        <end position="110"/>
    </location>
</feature>
<evidence type="ECO:0000256" key="1">
    <source>
        <dbReference type="SAM" id="MobiDB-lite"/>
    </source>
</evidence>
<proteinExistence type="predicted"/>
<keyword evidence="4" id="KW-1185">Reference proteome</keyword>
<organism evidence="3 4">
    <name type="scientific">Cotesia congregata</name>
    <name type="common">Parasitoid wasp</name>
    <name type="synonym">Apanteles congregatus</name>
    <dbReference type="NCBI Taxonomy" id="51543"/>
    <lineage>
        <taxon>Eukaryota</taxon>
        <taxon>Metazoa</taxon>
        <taxon>Ecdysozoa</taxon>
        <taxon>Arthropoda</taxon>
        <taxon>Hexapoda</taxon>
        <taxon>Insecta</taxon>
        <taxon>Pterygota</taxon>
        <taxon>Neoptera</taxon>
        <taxon>Endopterygota</taxon>
        <taxon>Hymenoptera</taxon>
        <taxon>Apocrita</taxon>
        <taxon>Ichneumonoidea</taxon>
        <taxon>Braconidae</taxon>
        <taxon>Microgastrinae</taxon>
        <taxon>Cotesia</taxon>
    </lineage>
</organism>
<evidence type="ECO:0000259" key="2">
    <source>
        <dbReference type="Pfam" id="PF21599"/>
    </source>
</evidence>
<feature type="region of interest" description="Disordered" evidence="1">
    <location>
        <begin position="112"/>
        <end position="179"/>
    </location>
</feature>
<reference evidence="3" key="1">
    <citation type="submission" date="2021-04" db="EMBL/GenBank/DDBJ databases">
        <authorList>
            <person name="Chebbi M.A.C M."/>
        </authorList>
    </citation>
    <scope>NUCLEOTIDE SEQUENCE</scope>
</reference>
<comment type="caution">
    <text evidence="3">The sequence shown here is derived from an EMBL/GenBank/DDBJ whole genome shotgun (WGS) entry which is preliminary data.</text>
</comment>
<dbReference type="InterPro" id="IPR048325">
    <property type="entry name" value="ZSWIM3_N"/>
</dbReference>
<feature type="compositionally biased region" description="Basic and acidic residues" evidence="1">
    <location>
        <begin position="112"/>
        <end position="132"/>
    </location>
</feature>
<gene>
    <name evidence="3" type="ORF">HICCMSTLAB_LOCUS4162</name>
</gene>
<dbReference type="Pfam" id="PF21599">
    <property type="entry name" value="ZSWIM3_N"/>
    <property type="match status" value="1"/>
</dbReference>
<name>A0A8J2H8J6_COTCN</name>
<evidence type="ECO:0000313" key="4">
    <source>
        <dbReference type="Proteomes" id="UP000786811"/>
    </source>
</evidence>
<protein>
    <recommendedName>
        <fullName evidence="2">ZSWIM3 N-terminal domain-containing protein</fullName>
    </recommendedName>
</protein>